<dbReference type="Gene3D" id="3.20.20.370">
    <property type="entry name" value="Glycoside hydrolase/deacetylase"/>
    <property type="match status" value="1"/>
</dbReference>
<dbReference type="OrthoDB" id="9787041at2"/>
<evidence type="ECO:0000259" key="5">
    <source>
        <dbReference type="PROSITE" id="PS51677"/>
    </source>
</evidence>
<comment type="caution">
    <text evidence="6">The sequence shown here is derived from an EMBL/GenBank/DDBJ whole genome shotgun (WGS) entry which is preliminary data.</text>
</comment>
<evidence type="ECO:0000256" key="4">
    <source>
        <dbReference type="ARBA" id="ARBA00032976"/>
    </source>
</evidence>
<dbReference type="PANTHER" id="PTHR43123">
    <property type="entry name" value="POLYSACCHARIDE DEACETYLASE-RELATED"/>
    <property type="match status" value="1"/>
</dbReference>
<reference evidence="6 7" key="1">
    <citation type="submission" date="2018-01" db="EMBL/GenBank/DDBJ databases">
        <title>Genomic Encyclopedia of Type Strains, Phase III (KMG-III): the genomes of soil and plant-associated and newly described type strains.</title>
        <authorList>
            <person name="Whitman W."/>
        </authorList>
    </citation>
    <scope>NUCLEOTIDE SEQUENCE [LARGE SCALE GENOMIC DNA]</scope>
    <source>
        <strain evidence="6 7">1131</strain>
    </source>
</reference>
<evidence type="ECO:0000313" key="6">
    <source>
        <dbReference type="EMBL" id="POR46959.1"/>
    </source>
</evidence>
<sequence>MSGIIGSDRDFRGYGSAPPAVRWPGDARLAVSVVINIEEGAELSLGQGDERNESVYEVVEEISGVRDLCMESHFEYGPRAGWPRIRKLLQDYGVRGTMNANGRSLAISPWLARDGVTDGHEVAAHGWRWERHANMSEDEERLAIARTVEAITAAAGMPPRGWHTRSATSPNTRRLLLEQGGFLYDSNAYNDDLPYLVGVEGRDHLVLPYAFDTNDMRFQRGGGFVFGDDFARYCIDAFDRLHEEGADAPRMMTVGLHLRIIGRPGRIAGLERFLAHAASKPGTWFARRDEIARHWLRETGREELIGGR</sequence>
<dbReference type="AlphaFoldDB" id="A0A2S4LX71"/>
<evidence type="ECO:0000256" key="2">
    <source>
        <dbReference type="ARBA" id="ARBA00010973"/>
    </source>
</evidence>
<gene>
    <name evidence="6" type="ORF">CYD53_12143</name>
</gene>
<organism evidence="6 7">
    <name type="scientific">Bosea psychrotolerans</name>
    <dbReference type="NCBI Taxonomy" id="1871628"/>
    <lineage>
        <taxon>Bacteria</taxon>
        <taxon>Pseudomonadati</taxon>
        <taxon>Pseudomonadota</taxon>
        <taxon>Alphaproteobacteria</taxon>
        <taxon>Hyphomicrobiales</taxon>
        <taxon>Boseaceae</taxon>
        <taxon>Bosea</taxon>
    </lineage>
</organism>
<evidence type="ECO:0000256" key="3">
    <source>
        <dbReference type="ARBA" id="ARBA00020071"/>
    </source>
</evidence>
<comment type="similarity">
    <text evidence="2">Belongs to the polysaccharide deacetylase family.</text>
</comment>
<feature type="domain" description="NodB homology" evidence="5">
    <location>
        <begin position="68"/>
        <end position="286"/>
    </location>
</feature>
<evidence type="ECO:0000256" key="1">
    <source>
        <dbReference type="ARBA" id="ARBA00003236"/>
    </source>
</evidence>
<dbReference type="InterPro" id="IPR011330">
    <property type="entry name" value="Glyco_hydro/deAcase_b/a-brl"/>
</dbReference>
<accession>A0A2S4LX71</accession>
<comment type="function">
    <text evidence="1">Is involved in generating a small heat-stable compound (Nod), an acylated oligomer of N-acetylglucosamine, that stimulates mitosis in various plant protoplasts.</text>
</comment>
<dbReference type="GO" id="GO:0016810">
    <property type="term" value="F:hydrolase activity, acting on carbon-nitrogen (but not peptide) bonds"/>
    <property type="evidence" value="ECO:0007669"/>
    <property type="project" value="InterPro"/>
</dbReference>
<dbReference type="EMBL" id="PQFZ01000021">
    <property type="protein sequence ID" value="POR46959.1"/>
    <property type="molecule type" value="Genomic_DNA"/>
</dbReference>
<dbReference type="SUPFAM" id="SSF88713">
    <property type="entry name" value="Glycoside hydrolase/deacetylase"/>
    <property type="match status" value="1"/>
</dbReference>
<keyword evidence="7" id="KW-1185">Reference proteome</keyword>
<protein>
    <recommendedName>
        <fullName evidence="3">Chitooligosaccharide deacetylase</fullName>
    </recommendedName>
    <alternativeName>
        <fullName evidence="4">Nodulation protein B</fullName>
    </alternativeName>
</protein>
<evidence type="ECO:0000313" key="7">
    <source>
        <dbReference type="Proteomes" id="UP000236919"/>
    </source>
</evidence>
<dbReference type="Pfam" id="PF01522">
    <property type="entry name" value="Polysacc_deac_1"/>
    <property type="match status" value="1"/>
</dbReference>
<dbReference type="PROSITE" id="PS51677">
    <property type="entry name" value="NODB"/>
    <property type="match status" value="1"/>
</dbReference>
<dbReference type="Proteomes" id="UP000236919">
    <property type="component" value="Unassembled WGS sequence"/>
</dbReference>
<dbReference type="GO" id="GO:0005975">
    <property type="term" value="P:carbohydrate metabolic process"/>
    <property type="evidence" value="ECO:0007669"/>
    <property type="project" value="InterPro"/>
</dbReference>
<name>A0A2S4LX71_9HYPH</name>
<dbReference type="RefSeq" id="WP_103720811.1">
    <property type="nucleotide sequence ID" value="NZ_PQFZ01000021.1"/>
</dbReference>
<dbReference type="InterPro" id="IPR002509">
    <property type="entry name" value="NODB_dom"/>
</dbReference>
<proteinExistence type="inferred from homology"/>
<dbReference type="PANTHER" id="PTHR43123:SF1">
    <property type="entry name" value="POLYSACCHARIDE DEACETYLASE-RELATED"/>
    <property type="match status" value="1"/>
</dbReference>